<proteinExistence type="predicted"/>
<dbReference type="Proteomes" id="UP000298358">
    <property type="component" value="Unassembled WGS sequence"/>
</dbReference>
<reference evidence="1 2" key="1">
    <citation type="submission" date="2019-03" db="EMBL/GenBank/DDBJ databases">
        <title>Diversity of the mouse oral microbiome.</title>
        <authorList>
            <person name="Joseph S."/>
            <person name="Aduse-Opoku J."/>
            <person name="Curtis M."/>
            <person name="Wade W."/>
            <person name="Hashim A."/>
        </authorList>
    </citation>
    <scope>NUCLEOTIDE SEQUENCE [LARGE SCALE GENOMIC DNA]</scope>
    <source>
        <strain evidence="1 2">P1012</strain>
    </source>
</reference>
<accession>A0A4Y9FWU7</accession>
<organism evidence="1 2">
    <name type="scientific">Microbacterium paludicola</name>
    <dbReference type="NCBI Taxonomy" id="300019"/>
    <lineage>
        <taxon>Bacteria</taxon>
        <taxon>Bacillati</taxon>
        <taxon>Actinomycetota</taxon>
        <taxon>Actinomycetes</taxon>
        <taxon>Micrococcales</taxon>
        <taxon>Microbacteriaceae</taxon>
        <taxon>Microbacterium</taxon>
    </lineage>
</organism>
<dbReference type="RefSeq" id="WP_135114231.1">
    <property type="nucleotide sequence ID" value="NZ_JADGLL010000014.1"/>
</dbReference>
<name>A0A4Y9FWU7_9MICO</name>
<evidence type="ECO:0000313" key="2">
    <source>
        <dbReference type="Proteomes" id="UP000298358"/>
    </source>
</evidence>
<sequence>MTESEPELSFDELLAESRELIEDFDSVPWPQMTAMFYQHAYEELRLHLGMILDALESDRPAS</sequence>
<comment type="caution">
    <text evidence="1">The sequence shown here is derived from an EMBL/GenBank/DDBJ whole genome shotgun (WGS) entry which is preliminary data.</text>
</comment>
<dbReference type="AlphaFoldDB" id="A0A4Y9FWU7"/>
<dbReference type="EMBL" id="SPQB01000014">
    <property type="protein sequence ID" value="TFU33053.1"/>
    <property type="molecule type" value="Genomic_DNA"/>
</dbReference>
<keyword evidence="2" id="KW-1185">Reference proteome</keyword>
<evidence type="ECO:0000313" key="1">
    <source>
        <dbReference type="EMBL" id="TFU33053.1"/>
    </source>
</evidence>
<protein>
    <submittedName>
        <fullName evidence="1">Uncharacterized protein</fullName>
    </submittedName>
</protein>
<gene>
    <name evidence="1" type="ORF">E4U02_07500</name>
</gene>
<dbReference type="OrthoDB" id="5380073at2"/>